<evidence type="ECO:0000313" key="2">
    <source>
        <dbReference type="EMBL" id="CAG9817136.1"/>
    </source>
</evidence>
<sequence length="443" mass="52082">MERDFKGIVKLNNYLIYCSKECEKIKNEEEARESSFKGEIDSLRKMLEEKDTYIKRLKRGSQNYEHLVLDAESKFLEKLENQQQEMKLLKTKLVNSKKMNEEFALAISEKDSALTKLETKAEELDRLSKNMVTTIRVLERENDVYADDSKRLENEKENLLSELKKTIEELNQIKEKNYDLLKNMKKLEEDNKLCRNELQNWHIKAKSVDTVKNYDLLKNMKKLEEDNKLCRNELQNWHIKAKSVDTVKKSDHISTNNNKQKKVLIVSDQMGRGLDRELRRRYKGENTSIEIILKPGAQYNRIIEDLENLTKNFTEEDFVIISAGINDFLAHKYPSIKLINAKLKKCNNTNLIFLSTPISSSSPKQTLKFNSKLCDFLNVVNQYQDQYISFLNTNDFDGRKKSNFKISCLLKDEMKLRKSCIKNLVFIKPRFLTTKLLSRPMLT</sequence>
<keyword evidence="3" id="KW-1185">Reference proteome</keyword>
<evidence type="ECO:0000256" key="1">
    <source>
        <dbReference type="SAM" id="Coils"/>
    </source>
</evidence>
<keyword evidence="1" id="KW-0175">Coiled coil</keyword>
<dbReference type="AlphaFoldDB" id="A0A9N9X1S5"/>
<reference evidence="2" key="1">
    <citation type="submission" date="2022-01" db="EMBL/GenBank/DDBJ databases">
        <authorList>
            <person name="King R."/>
        </authorList>
    </citation>
    <scope>NUCLEOTIDE SEQUENCE</scope>
</reference>
<proteinExistence type="predicted"/>
<name>A0A9N9X1S5_PHACE</name>
<organism evidence="2 3">
    <name type="scientific">Phaedon cochleariae</name>
    <name type="common">Mustard beetle</name>
    <dbReference type="NCBI Taxonomy" id="80249"/>
    <lineage>
        <taxon>Eukaryota</taxon>
        <taxon>Metazoa</taxon>
        <taxon>Ecdysozoa</taxon>
        <taxon>Arthropoda</taxon>
        <taxon>Hexapoda</taxon>
        <taxon>Insecta</taxon>
        <taxon>Pterygota</taxon>
        <taxon>Neoptera</taxon>
        <taxon>Endopterygota</taxon>
        <taxon>Coleoptera</taxon>
        <taxon>Polyphaga</taxon>
        <taxon>Cucujiformia</taxon>
        <taxon>Chrysomeloidea</taxon>
        <taxon>Chrysomelidae</taxon>
        <taxon>Chrysomelinae</taxon>
        <taxon>Chrysomelini</taxon>
        <taxon>Phaedon</taxon>
    </lineage>
</organism>
<dbReference type="InterPro" id="IPR036514">
    <property type="entry name" value="SGNH_hydro_sf"/>
</dbReference>
<dbReference type="EMBL" id="OU896721">
    <property type="protein sequence ID" value="CAG9817136.1"/>
    <property type="molecule type" value="Genomic_DNA"/>
</dbReference>
<feature type="coiled-coil region" evidence="1">
    <location>
        <begin position="72"/>
        <end position="240"/>
    </location>
</feature>
<dbReference type="OrthoDB" id="6783232at2759"/>
<reference evidence="2" key="2">
    <citation type="submission" date="2022-10" db="EMBL/GenBank/DDBJ databases">
        <authorList>
            <consortium name="ENA_rothamsted_submissions"/>
            <consortium name="culmorum"/>
            <person name="King R."/>
        </authorList>
    </citation>
    <scope>NUCLEOTIDE SEQUENCE</scope>
</reference>
<gene>
    <name evidence="2" type="ORF">PHAECO_LOCUS4735</name>
</gene>
<dbReference type="Proteomes" id="UP001153737">
    <property type="component" value="Chromosome 15"/>
</dbReference>
<dbReference type="Gene3D" id="3.40.50.1110">
    <property type="entry name" value="SGNH hydrolase"/>
    <property type="match status" value="1"/>
</dbReference>
<evidence type="ECO:0000313" key="3">
    <source>
        <dbReference type="Proteomes" id="UP001153737"/>
    </source>
</evidence>
<protein>
    <submittedName>
        <fullName evidence="2">Uncharacterized protein</fullName>
    </submittedName>
</protein>
<accession>A0A9N9X1S5</accession>